<organism evidence="3 4">
    <name type="scientific">Paraburkholderia solisilvae</name>
    <dbReference type="NCBI Taxonomy" id="624376"/>
    <lineage>
        <taxon>Bacteria</taxon>
        <taxon>Pseudomonadati</taxon>
        <taxon>Pseudomonadota</taxon>
        <taxon>Betaproteobacteria</taxon>
        <taxon>Burkholderiales</taxon>
        <taxon>Burkholderiaceae</taxon>
        <taxon>Paraburkholderia</taxon>
    </lineage>
</organism>
<dbReference type="Gene3D" id="3.40.50.300">
    <property type="entry name" value="P-loop containing nucleotide triphosphate hydrolases"/>
    <property type="match status" value="1"/>
</dbReference>
<evidence type="ECO:0000313" key="4">
    <source>
        <dbReference type="Proteomes" id="UP000494329"/>
    </source>
</evidence>
<accession>A0A6J5EGM4</accession>
<protein>
    <recommendedName>
        <fullName evidence="5">DNA replication and repair protein RecF</fullName>
    </recommendedName>
</protein>
<dbReference type="AlphaFoldDB" id="A0A6J5EGM4"/>
<dbReference type="RefSeq" id="WP_175113149.1">
    <property type="nucleotide sequence ID" value="NZ_CADIKF010000038.1"/>
</dbReference>
<dbReference type="InterPro" id="IPR051396">
    <property type="entry name" value="Bact_Antivir_Def_Nuclease"/>
</dbReference>
<dbReference type="InterPro" id="IPR027417">
    <property type="entry name" value="P-loop_NTPase"/>
</dbReference>
<dbReference type="SUPFAM" id="SSF52540">
    <property type="entry name" value="P-loop containing nucleoside triphosphate hydrolases"/>
    <property type="match status" value="1"/>
</dbReference>
<proteinExistence type="predicted"/>
<dbReference type="Proteomes" id="UP000494329">
    <property type="component" value="Unassembled WGS sequence"/>
</dbReference>
<dbReference type="PANTHER" id="PTHR43581">
    <property type="entry name" value="ATP/GTP PHOSPHATASE"/>
    <property type="match status" value="1"/>
</dbReference>
<feature type="domain" description="OLD protein-like TOPRIM" evidence="2">
    <location>
        <begin position="524"/>
        <end position="590"/>
    </location>
</feature>
<dbReference type="InterPro" id="IPR034139">
    <property type="entry name" value="TOPRIM_OLD"/>
</dbReference>
<feature type="domain" description="Endonuclease GajA/Old nuclease/RecF-like AAA" evidence="1">
    <location>
        <begin position="1"/>
        <end position="54"/>
    </location>
</feature>
<dbReference type="CDD" id="cd01026">
    <property type="entry name" value="TOPRIM_OLD"/>
    <property type="match status" value="1"/>
</dbReference>
<evidence type="ECO:0008006" key="5">
    <source>
        <dbReference type="Google" id="ProtNLM"/>
    </source>
</evidence>
<dbReference type="Pfam" id="PF20469">
    <property type="entry name" value="OLD-like_TOPRIM"/>
    <property type="match status" value="1"/>
</dbReference>
<gene>
    <name evidence="3" type="ORF">LMG29739_04333</name>
</gene>
<evidence type="ECO:0000313" key="3">
    <source>
        <dbReference type="EMBL" id="CAB3764342.1"/>
    </source>
</evidence>
<name>A0A6J5EGM4_9BURK</name>
<reference evidence="3 4" key="1">
    <citation type="submission" date="2020-04" db="EMBL/GenBank/DDBJ databases">
        <authorList>
            <person name="De Canck E."/>
        </authorList>
    </citation>
    <scope>NUCLEOTIDE SEQUENCE [LARGE SCALE GENOMIC DNA]</scope>
    <source>
        <strain evidence="3 4">LMG 29739</strain>
    </source>
</reference>
<dbReference type="Pfam" id="PF13175">
    <property type="entry name" value="AAA_15"/>
    <property type="match status" value="2"/>
</dbReference>
<feature type="domain" description="Endonuclease GajA/Old nuclease/RecF-like AAA" evidence="1">
    <location>
        <begin position="264"/>
        <end position="467"/>
    </location>
</feature>
<dbReference type="InterPro" id="IPR041685">
    <property type="entry name" value="AAA_GajA/Old/RecF-like"/>
</dbReference>
<evidence type="ECO:0000259" key="1">
    <source>
        <dbReference type="Pfam" id="PF13175"/>
    </source>
</evidence>
<evidence type="ECO:0000259" key="2">
    <source>
        <dbReference type="Pfam" id="PF20469"/>
    </source>
</evidence>
<dbReference type="EMBL" id="CADIKF010000038">
    <property type="protein sequence ID" value="CAB3764342.1"/>
    <property type="molecule type" value="Genomic_DNA"/>
</dbReference>
<dbReference type="PANTHER" id="PTHR43581:SF2">
    <property type="entry name" value="EXCINUCLEASE ATPASE SUBUNIT"/>
    <property type="match status" value="1"/>
</dbReference>
<keyword evidence="4" id="KW-1185">Reference proteome</keyword>
<sequence>MRIEHVEIGNFRKLQRVRVDLAEKTTVFVGANNSGKTSAMVALRHFLVGRTDFSINDFTLSNWPKLDALGQQWESPKAGEEDLKFDWDTVLPHLDVWLNVPMDDLHYVQKILPTLDLTGTLIGVRLRYEPKDVVAFKAEYLKAKLAAAAVMSANASAGGATHGAGGSGTDSFALWPRSLMDFLSIKLRSVFEIRAYLLDPAQLTAPKDGIAAPQALPSGSEPIEGDPLRNIIRIDEISAQRGFGFSVASARGEDDQDEGRMRGGRKLSSQLRHYYTQHLDPFDQPEPKDLEALQALHGAQRAFGKRLEDGFAAALKELEQIGYPGVTDPKLTITTNIKPVDGLNHASAVQYVVPTHQSAGGGFLHCLPEDSNGLGYQNLVSIIFALMSFRDKWMRVGKAAKTVKEGEDLIPPLHLVLIEEPEAHLHAQVQQVFIRQAYDVLRKHDKLKASKDLSTQLVVSTHSSHLAHEAEFSSLRYFRRLPVKAEDGSVPISSVVNLSETFGNEDETGRFVKRYLKATHCDLFFADGAVLVEGPAERILVPHFVRSRDQYEFLRRCYVTWLEIGGSHAHRLKSLIEHLGLNTLVITDLDAKDVSGKSVPPARGASLKTRNETLKTWVPKVEALDTLLDVKEPDLAISDGSGYGIRVAFQQPIQAAFKSTAAVELLANTFEDALLYENLESFKTLDGSGLMDRLKKSITDATDAADLSSKVAADLAKGGKAEFAMELLYGSTIDSMTVPAYIDKGLLWLAAQLQRKEDDVLGKGPVAVLMKAESAANSAVADPEAA</sequence>